<reference evidence="1 2" key="1">
    <citation type="submission" date="2020-10" db="EMBL/GenBank/DDBJ databases">
        <title>ChiBAC.</title>
        <authorList>
            <person name="Zenner C."/>
            <person name="Hitch T.C.A."/>
            <person name="Clavel T."/>
        </authorList>
    </citation>
    <scope>NUCLEOTIDE SEQUENCE [LARGE SCALE GENOMIC DNA]</scope>
    <source>
        <strain evidence="1 2">DSM 109015</strain>
    </source>
</reference>
<dbReference type="RefSeq" id="WP_193501192.1">
    <property type="nucleotide sequence ID" value="NZ_JADCKC010000002.1"/>
</dbReference>
<evidence type="ECO:0000313" key="2">
    <source>
        <dbReference type="Proteomes" id="UP000768567"/>
    </source>
</evidence>
<dbReference type="InterPro" id="IPR036593">
    <property type="entry name" value="CPE0013-like_sf"/>
</dbReference>
<proteinExistence type="predicted"/>
<dbReference type="PANTHER" id="PTHR39450">
    <property type="entry name" value="MOLYBDOPTERIN OXIDOREDUCTASE, 4FE-4S CLUSTER-BINDING SUBUNIT"/>
    <property type="match status" value="1"/>
</dbReference>
<dbReference type="Proteomes" id="UP000768567">
    <property type="component" value="Unassembled WGS sequence"/>
</dbReference>
<sequence length="118" mass="12453">MKELVCIVCPRGCRLTVDEDNGYAVTGNSCPRGAEYGRTELQNPTRVLTTTVKVAGGMHRRLPVRTNRAIPKGLLLAAMEEAAKVSLTAPVEAGQVIIPDLLGTGADLIASRAMPVAP</sequence>
<comment type="caution">
    <text evidence="1">The sequence shown here is derived from an EMBL/GenBank/DDBJ whole genome shotgun (WGS) entry which is preliminary data.</text>
</comment>
<accession>A0ABR9R3I6</accession>
<dbReference type="EMBL" id="JADCKC010000002">
    <property type="protein sequence ID" value="MBE5037678.1"/>
    <property type="molecule type" value="Genomic_DNA"/>
</dbReference>
<dbReference type="SUPFAM" id="SSF160148">
    <property type="entry name" value="CPE0013-like"/>
    <property type="match status" value="1"/>
</dbReference>
<evidence type="ECO:0000313" key="1">
    <source>
        <dbReference type="EMBL" id="MBE5037678.1"/>
    </source>
</evidence>
<dbReference type="Pfam" id="PF07892">
    <property type="entry name" value="DUF1667"/>
    <property type="match status" value="1"/>
</dbReference>
<protein>
    <submittedName>
        <fullName evidence="1">DUF1667 domain-containing protein</fullName>
    </submittedName>
</protein>
<dbReference type="PANTHER" id="PTHR39450:SF1">
    <property type="entry name" value="DUF1667 DOMAIN-CONTAINING PROTEIN"/>
    <property type="match status" value="1"/>
</dbReference>
<keyword evidence="2" id="KW-1185">Reference proteome</keyword>
<organism evidence="1 2">
    <name type="scientific">Gemmiger gallinarum</name>
    <dbReference type="NCBI Taxonomy" id="2779354"/>
    <lineage>
        <taxon>Bacteria</taxon>
        <taxon>Bacillati</taxon>
        <taxon>Bacillota</taxon>
        <taxon>Clostridia</taxon>
        <taxon>Eubacteriales</taxon>
        <taxon>Gemmiger</taxon>
    </lineage>
</organism>
<name>A0ABR9R3I6_9FIRM</name>
<dbReference type="Gene3D" id="3.10.530.10">
    <property type="entry name" value="CPE0013-like"/>
    <property type="match status" value="1"/>
</dbReference>
<gene>
    <name evidence="1" type="ORF">INF35_07760</name>
</gene>
<dbReference type="InterPro" id="IPR012460">
    <property type="entry name" value="DUF1667"/>
</dbReference>